<keyword evidence="11" id="KW-0012">Acyltransferase</keyword>
<keyword evidence="3 10" id="KW-0808">Transferase</keyword>
<gene>
    <name evidence="10" type="primary">plsY</name>
    <name evidence="11" type="ORF">PCS_01440</name>
</gene>
<dbReference type="InterPro" id="IPR003811">
    <property type="entry name" value="G3P_acylTferase_PlsY"/>
</dbReference>
<keyword evidence="6 10" id="KW-0443">Lipid metabolism</keyword>
<keyword evidence="1 10" id="KW-1003">Cell membrane</keyword>
<evidence type="ECO:0000256" key="2">
    <source>
        <dbReference type="ARBA" id="ARBA00022516"/>
    </source>
</evidence>
<feature type="transmembrane region" description="Helical" evidence="10">
    <location>
        <begin position="111"/>
        <end position="138"/>
    </location>
</feature>
<reference evidence="11 12" key="1">
    <citation type="journal article" date="2013" name="Genome Announc.">
        <title>Draft Genome Sequence for Desulfovibrio africanus Strain PCS.</title>
        <authorList>
            <person name="Brown S.D."/>
            <person name="Utturkar S.M."/>
            <person name="Arkin A.P."/>
            <person name="Deutschbauer A.M."/>
            <person name="Elias D.A."/>
            <person name="Hazen T.C."/>
            <person name="Chakraborty R."/>
        </authorList>
    </citation>
    <scope>NUCLEOTIDE SEQUENCE [LARGE SCALE GENOMIC DNA]</scope>
    <source>
        <strain evidence="11 12">PCS</strain>
    </source>
</reference>
<evidence type="ECO:0000256" key="8">
    <source>
        <dbReference type="ARBA" id="ARBA00023209"/>
    </source>
</evidence>
<dbReference type="AlphaFoldDB" id="M5PUW3"/>
<dbReference type="GO" id="GO:0008654">
    <property type="term" value="P:phospholipid biosynthetic process"/>
    <property type="evidence" value="ECO:0007669"/>
    <property type="project" value="UniProtKB-UniRule"/>
</dbReference>
<dbReference type="Pfam" id="PF02660">
    <property type="entry name" value="G3P_acyltransf"/>
    <property type="match status" value="1"/>
</dbReference>
<dbReference type="PANTHER" id="PTHR30309">
    <property type="entry name" value="INNER MEMBRANE PROTEIN YGIH"/>
    <property type="match status" value="1"/>
</dbReference>
<dbReference type="GO" id="GO:0005886">
    <property type="term" value="C:plasma membrane"/>
    <property type="evidence" value="ECO:0007669"/>
    <property type="project" value="UniProtKB-SubCell"/>
</dbReference>
<evidence type="ECO:0000256" key="3">
    <source>
        <dbReference type="ARBA" id="ARBA00022679"/>
    </source>
</evidence>
<evidence type="ECO:0000313" key="11">
    <source>
        <dbReference type="EMBL" id="EMG37790.1"/>
    </source>
</evidence>
<name>M5PUW3_DESAF</name>
<evidence type="ECO:0000256" key="4">
    <source>
        <dbReference type="ARBA" id="ARBA00022692"/>
    </source>
</evidence>
<evidence type="ECO:0000256" key="5">
    <source>
        <dbReference type="ARBA" id="ARBA00022989"/>
    </source>
</evidence>
<comment type="subcellular location">
    <subcellularLocation>
        <location evidence="10">Cell membrane</location>
        <topology evidence="10">Multi-pass membrane protein</topology>
    </subcellularLocation>
</comment>
<dbReference type="PATRIC" id="fig|1262666.3.peg.1460"/>
<dbReference type="Proteomes" id="UP000011922">
    <property type="component" value="Unassembled WGS sequence"/>
</dbReference>
<accession>M5PUW3</accession>
<dbReference type="EMBL" id="AOSV01000013">
    <property type="protein sequence ID" value="EMG37790.1"/>
    <property type="molecule type" value="Genomic_DNA"/>
</dbReference>
<evidence type="ECO:0000256" key="6">
    <source>
        <dbReference type="ARBA" id="ARBA00023098"/>
    </source>
</evidence>
<keyword evidence="9 10" id="KW-1208">Phospholipid metabolism</keyword>
<keyword evidence="2 10" id="KW-0444">Lipid biosynthesis</keyword>
<protein>
    <recommendedName>
        <fullName evidence="10">Glycerol-3-phosphate acyltransferase</fullName>
    </recommendedName>
    <alternativeName>
        <fullName evidence="10">Acyl-PO4 G3P acyltransferase</fullName>
    </alternativeName>
    <alternativeName>
        <fullName evidence="10">Acyl-phosphate--glycerol-3-phosphate acyltransferase</fullName>
    </alternativeName>
    <alternativeName>
        <fullName evidence="10">G3P acyltransferase</fullName>
        <shortName evidence="10">GPAT</shortName>
        <ecNumber evidence="10">2.3.1.275</ecNumber>
    </alternativeName>
    <alternativeName>
        <fullName evidence="10">Lysophosphatidic acid synthase</fullName>
        <shortName evidence="10">LPA synthase</shortName>
    </alternativeName>
</protein>
<comment type="subunit">
    <text evidence="10">Probably interacts with PlsX.</text>
</comment>
<dbReference type="OrthoDB" id="9777124at2"/>
<evidence type="ECO:0000256" key="10">
    <source>
        <dbReference type="HAMAP-Rule" id="MF_01043"/>
    </source>
</evidence>
<comment type="caution">
    <text evidence="11">The sequence shown here is derived from an EMBL/GenBank/DDBJ whole genome shotgun (WGS) entry which is preliminary data.</text>
</comment>
<dbReference type="GO" id="GO:0043772">
    <property type="term" value="F:acyl-phosphate glycerol-3-phosphate acyltransferase activity"/>
    <property type="evidence" value="ECO:0007669"/>
    <property type="project" value="UniProtKB-UniRule"/>
</dbReference>
<evidence type="ECO:0000256" key="9">
    <source>
        <dbReference type="ARBA" id="ARBA00023264"/>
    </source>
</evidence>
<feature type="transmembrane region" description="Helical" evidence="10">
    <location>
        <begin position="150"/>
        <end position="175"/>
    </location>
</feature>
<comment type="catalytic activity">
    <reaction evidence="10">
        <text>an acyl phosphate + sn-glycerol 3-phosphate = a 1-acyl-sn-glycero-3-phosphate + phosphate</text>
        <dbReference type="Rhea" id="RHEA:34075"/>
        <dbReference type="ChEBI" id="CHEBI:43474"/>
        <dbReference type="ChEBI" id="CHEBI:57597"/>
        <dbReference type="ChEBI" id="CHEBI:57970"/>
        <dbReference type="ChEBI" id="CHEBI:59918"/>
        <dbReference type="EC" id="2.3.1.275"/>
    </reaction>
</comment>
<comment type="pathway">
    <text evidence="10">Lipid metabolism; phospholipid metabolism.</text>
</comment>
<keyword evidence="8 10" id="KW-0594">Phospholipid biosynthesis</keyword>
<organism evidence="11 12">
    <name type="scientific">Desulfocurvibacter africanus PCS</name>
    <dbReference type="NCBI Taxonomy" id="1262666"/>
    <lineage>
        <taxon>Bacteria</taxon>
        <taxon>Pseudomonadati</taxon>
        <taxon>Thermodesulfobacteriota</taxon>
        <taxon>Desulfovibrionia</taxon>
        <taxon>Desulfovibrionales</taxon>
        <taxon>Desulfovibrionaceae</taxon>
        <taxon>Desulfocurvibacter</taxon>
    </lineage>
</organism>
<feature type="transmembrane region" description="Helical" evidence="10">
    <location>
        <begin position="6"/>
        <end position="28"/>
    </location>
</feature>
<dbReference type="NCBIfam" id="TIGR00023">
    <property type="entry name" value="glycerol-3-phosphate 1-O-acyltransferase PlsY"/>
    <property type="match status" value="1"/>
</dbReference>
<evidence type="ECO:0000256" key="1">
    <source>
        <dbReference type="ARBA" id="ARBA00022475"/>
    </source>
</evidence>
<dbReference type="RefSeq" id="WP_005985568.1">
    <property type="nucleotide sequence ID" value="NZ_AOSV01000013.1"/>
</dbReference>
<keyword evidence="7 10" id="KW-0472">Membrane</keyword>
<comment type="similarity">
    <text evidence="10">Belongs to the PlsY family.</text>
</comment>
<evidence type="ECO:0000256" key="7">
    <source>
        <dbReference type="ARBA" id="ARBA00023136"/>
    </source>
</evidence>
<keyword evidence="5 10" id="KW-1133">Transmembrane helix</keyword>
<dbReference type="EC" id="2.3.1.275" evidence="10"/>
<sequence length="201" mass="21138">MFLSIGWILMSYLIGSVPFGLVMAKAVCGVDPRLEGSRNTGATNVSRLCGTRYGLVVLALDLLKGWAPAAGAMAFSDNWFFLSLVGLAAIIGHISSPFLSGKGGKGVATTIGVFLALTPSALIISALCCVAAITISGYVSLGSLTLGAALPLFTLLTGKIGFLPVTLLVAVLIYWKHRENIRRLATGQENPWRKKKTQGQA</sequence>
<proteinExistence type="inferred from homology"/>
<feature type="transmembrane region" description="Helical" evidence="10">
    <location>
        <begin position="49"/>
        <end position="67"/>
    </location>
</feature>
<evidence type="ECO:0000313" key="12">
    <source>
        <dbReference type="Proteomes" id="UP000011922"/>
    </source>
</evidence>
<keyword evidence="4 10" id="KW-0812">Transmembrane</keyword>
<dbReference type="PANTHER" id="PTHR30309:SF0">
    <property type="entry name" value="GLYCEROL-3-PHOSPHATE ACYLTRANSFERASE-RELATED"/>
    <property type="match status" value="1"/>
</dbReference>
<dbReference type="UniPathway" id="UPA00085"/>
<dbReference type="SMART" id="SM01207">
    <property type="entry name" value="G3P_acyltransf"/>
    <property type="match status" value="1"/>
</dbReference>
<feature type="transmembrane region" description="Helical" evidence="10">
    <location>
        <begin position="79"/>
        <end position="99"/>
    </location>
</feature>
<comment type="function">
    <text evidence="10">Catalyzes the transfer of an acyl group from acyl-phosphate (acyl-PO(4)) to glycerol-3-phosphate (G3P) to form lysophosphatidic acid (LPA). This enzyme utilizes acyl-phosphate as fatty acyl donor, but not acyl-CoA or acyl-ACP.</text>
</comment>
<dbReference type="HAMAP" id="MF_01043">
    <property type="entry name" value="PlsY"/>
    <property type="match status" value="1"/>
</dbReference>